<dbReference type="InterPro" id="IPR045324">
    <property type="entry name" value="Small_multidrug_res"/>
</dbReference>
<gene>
    <name evidence="9" type="ORF">H9981_02785</name>
</gene>
<feature type="transmembrane region" description="Helical" evidence="8">
    <location>
        <begin position="58"/>
        <end position="78"/>
    </location>
</feature>
<dbReference type="SUPFAM" id="SSF103481">
    <property type="entry name" value="Multidrug resistance efflux transporter EmrE"/>
    <property type="match status" value="1"/>
</dbReference>
<reference evidence="9" key="2">
    <citation type="submission" date="2021-04" db="EMBL/GenBank/DDBJ databases">
        <authorList>
            <person name="Gilroy R."/>
        </authorList>
    </citation>
    <scope>NUCLEOTIDE SEQUENCE</scope>
    <source>
        <strain evidence="9">ChiSjej5B23-15282</strain>
    </source>
</reference>
<keyword evidence="4 7" id="KW-0812">Transmembrane</keyword>
<dbReference type="GO" id="GO:0005886">
    <property type="term" value="C:plasma membrane"/>
    <property type="evidence" value="ECO:0007669"/>
    <property type="project" value="UniProtKB-SubCell"/>
</dbReference>
<comment type="similarity">
    <text evidence="7">Belongs to the drug/metabolite transporter (DMT) superfamily. Small multidrug resistance (SMR) (TC 2.A.7.1) family.</text>
</comment>
<evidence type="ECO:0000313" key="10">
    <source>
        <dbReference type="Proteomes" id="UP000824243"/>
    </source>
</evidence>
<dbReference type="PANTHER" id="PTHR30561">
    <property type="entry name" value="SMR FAMILY PROTON-DEPENDENT DRUG EFFLUX TRANSPORTER SUGE"/>
    <property type="match status" value="1"/>
</dbReference>
<keyword evidence="3" id="KW-1003">Cell membrane</keyword>
<evidence type="ECO:0000256" key="8">
    <source>
        <dbReference type="SAM" id="Phobius"/>
    </source>
</evidence>
<comment type="subcellular location">
    <subcellularLocation>
        <location evidence="1 7">Cell membrane</location>
        <topology evidence="1 7">Multi-pass membrane protein</topology>
    </subcellularLocation>
</comment>
<dbReference type="AlphaFoldDB" id="A0A9D2AS55"/>
<proteinExistence type="inferred from homology"/>
<reference evidence="9" key="1">
    <citation type="journal article" date="2021" name="PeerJ">
        <title>Extensive microbial diversity within the chicken gut microbiome revealed by metagenomics and culture.</title>
        <authorList>
            <person name="Gilroy R."/>
            <person name="Ravi A."/>
            <person name="Getino M."/>
            <person name="Pursley I."/>
            <person name="Horton D.L."/>
            <person name="Alikhan N.F."/>
            <person name="Baker D."/>
            <person name="Gharbi K."/>
            <person name="Hall N."/>
            <person name="Watson M."/>
            <person name="Adriaenssens E.M."/>
            <person name="Foster-Nyarko E."/>
            <person name="Jarju S."/>
            <person name="Secka A."/>
            <person name="Antonio M."/>
            <person name="Oren A."/>
            <person name="Chaudhuri R.R."/>
            <person name="La Ragione R."/>
            <person name="Hildebrand F."/>
            <person name="Pallen M.J."/>
        </authorList>
    </citation>
    <scope>NUCLEOTIDE SEQUENCE</scope>
    <source>
        <strain evidence="9">ChiSjej5B23-15282</strain>
    </source>
</reference>
<dbReference type="Gene3D" id="1.10.3730.20">
    <property type="match status" value="1"/>
</dbReference>
<dbReference type="GO" id="GO:0022857">
    <property type="term" value="F:transmembrane transporter activity"/>
    <property type="evidence" value="ECO:0007669"/>
    <property type="project" value="InterPro"/>
</dbReference>
<dbReference type="InterPro" id="IPR037185">
    <property type="entry name" value="EmrE-like"/>
</dbReference>
<feature type="transmembrane region" description="Helical" evidence="8">
    <location>
        <begin position="26"/>
        <end position="46"/>
    </location>
</feature>
<evidence type="ECO:0000256" key="4">
    <source>
        <dbReference type="ARBA" id="ARBA00022692"/>
    </source>
</evidence>
<organism evidence="9 10">
    <name type="scientific">Candidatus Mediterraneibacter caccavium</name>
    <dbReference type="NCBI Taxonomy" id="2838661"/>
    <lineage>
        <taxon>Bacteria</taxon>
        <taxon>Bacillati</taxon>
        <taxon>Bacillota</taxon>
        <taxon>Clostridia</taxon>
        <taxon>Lachnospirales</taxon>
        <taxon>Lachnospiraceae</taxon>
        <taxon>Mediterraneibacter</taxon>
    </lineage>
</organism>
<evidence type="ECO:0000256" key="3">
    <source>
        <dbReference type="ARBA" id="ARBA00022475"/>
    </source>
</evidence>
<dbReference type="Pfam" id="PF00893">
    <property type="entry name" value="Multi_Drug_Res"/>
    <property type="match status" value="1"/>
</dbReference>
<evidence type="ECO:0000256" key="7">
    <source>
        <dbReference type="RuleBase" id="RU003942"/>
    </source>
</evidence>
<dbReference type="EMBL" id="DXFA01000052">
    <property type="protein sequence ID" value="HIX47933.1"/>
    <property type="molecule type" value="Genomic_DNA"/>
</dbReference>
<dbReference type="InterPro" id="IPR000390">
    <property type="entry name" value="Small_drug/metabolite_transptr"/>
</dbReference>
<keyword evidence="2" id="KW-0813">Transport</keyword>
<evidence type="ECO:0000313" key="9">
    <source>
        <dbReference type="EMBL" id="HIX47933.1"/>
    </source>
</evidence>
<dbReference type="Proteomes" id="UP000824243">
    <property type="component" value="Unassembled WGS sequence"/>
</dbReference>
<evidence type="ECO:0000256" key="5">
    <source>
        <dbReference type="ARBA" id="ARBA00022989"/>
    </source>
</evidence>
<protein>
    <submittedName>
        <fullName evidence="9">Multidrug efflux SMR transporter</fullName>
    </submittedName>
</protein>
<dbReference type="PANTHER" id="PTHR30561:SF1">
    <property type="entry name" value="MULTIDRUG TRANSPORTER EMRE"/>
    <property type="match status" value="1"/>
</dbReference>
<accession>A0A9D2AS55</accession>
<feature type="transmembrane region" description="Helical" evidence="8">
    <location>
        <begin position="84"/>
        <end position="103"/>
    </location>
</feature>
<keyword evidence="5 8" id="KW-1133">Transmembrane helix</keyword>
<name>A0A9D2AS55_9FIRM</name>
<evidence type="ECO:0000256" key="2">
    <source>
        <dbReference type="ARBA" id="ARBA00022448"/>
    </source>
</evidence>
<keyword evidence="6 8" id="KW-0472">Membrane</keyword>
<comment type="caution">
    <text evidence="9">The sequence shown here is derived from an EMBL/GenBank/DDBJ whole genome shotgun (WGS) entry which is preliminary data.</text>
</comment>
<evidence type="ECO:0000256" key="6">
    <source>
        <dbReference type="ARBA" id="ARBA00023136"/>
    </source>
</evidence>
<sequence length="108" mass="11326">MQYVLLGMAIVFEIIATTLLKASEGFSKLIPAAGCVVFYILCFYSFSKALLKIDLGVAYATWCAGGIVATTVIAAVVFGQKLNTVGVIAVVMIVVGCVILNLYGTSGH</sequence>
<evidence type="ECO:0000256" key="1">
    <source>
        <dbReference type="ARBA" id="ARBA00004651"/>
    </source>
</evidence>